<sequence length="188" mass="21149">MALHKVYPKFLESLNRKEEFNMKKPLKISLIVVGIAVVIFVGVMLSYRFIKSMDVTENAEINKSATGNHVLLATQGSKFKDSVMDQVKKDMEGKNVHVSIIDTTKLDKVKADDYDKVVLFTTVQSDDIPENVSTFMYDNKDKSIHIAVTADSGRWDDKPNDIDAISEASKAENKQDFVDDLTKAILME</sequence>
<protein>
    <submittedName>
        <fullName evidence="2">Secreted protein</fullName>
    </submittedName>
</protein>
<name>A0ABN0BZ80_9LIST</name>
<evidence type="ECO:0000313" key="3">
    <source>
        <dbReference type="Proteomes" id="UP000003412"/>
    </source>
</evidence>
<dbReference type="Proteomes" id="UP000003412">
    <property type="component" value="Chromosome"/>
</dbReference>
<comment type="caution">
    <text evidence="2">The sequence shown here is derived from an EMBL/GenBank/DDBJ whole genome shotgun (WGS) entry which is preliminary data.</text>
</comment>
<proteinExistence type="predicted"/>
<evidence type="ECO:0000256" key="1">
    <source>
        <dbReference type="SAM" id="Phobius"/>
    </source>
</evidence>
<evidence type="ECO:0000313" key="2">
    <source>
        <dbReference type="EMBL" id="EFR88446.1"/>
    </source>
</evidence>
<feature type="transmembrane region" description="Helical" evidence="1">
    <location>
        <begin position="28"/>
        <end position="47"/>
    </location>
</feature>
<keyword evidence="1" id="KW-1133">Transmembrane helix</keyword>
<organism evidence="2 3">
    <name type="scientific">Listeria marthii FSL S4-120</name>
    <dbReference type="NCBI Taxonomy" id="702457"/>
    <lineage>
        <taxon>Bacteria</taxon>
        <taxon>Bacillati</taxon>
        <taxon>Bacillota</taxon>
        <taxon>Bacilli</taxon>
        <taxon>Bacillales</taxon>
        <taxon>Listeriaceae</taxon>
        <taxon>Listeria</taxon>
    </lineage>
</organism>
<gene>
    <name evidence="2" type="ORF">NT05LM_0956</name>
</gene>
<keyword evidence="1" id="KW-0472">Membrane</keyword>
<keyword evidence="3" id="KW-1185">Reference proteome</keyword>
<reference evidence="2 3" key="1">
    <citation type="journal article" date="2010" name="Microbiol. Resour. Announc.">
        <title>Comparative genomics of the bacterial genus Listeria: Genome evolution is characterized by limited gene acquisition and limited gene loss.</title>
        <authorList>
            <person name="den Bakker H.C."/>
            <person name="Cummings C.A."/>
            <person name="Ferreira V."/>
            <person name="Vatta P."/>
            <person name="Orsi R.H."/>
            <person name="Degoricija L."/>
            <person name="Barker M."/>
            <person name="Petrauskene O."/>
            <person name="Furtado M.R."/>
            <person name="Wiedmann M."/>
        </authorList>
    </citation>
    <scope>NUCLEOTIDE SEQUENCE [LARGE SCALE GENOMIC DNA]</scope>
    <source>
        <strain evidence="2 3">FSL S4-120</strain>
    </source>
</reference>
<dbReference type="EMBL" id="ADXF01000441">
    <property type="protein sequence ID" value="EFR88446.1"/>
    <property type="molecule type" value="Genomic_DNA"/>
</dbReference>
<keyword evidence="1" id="KW-0812">Transmembrane</keyword>
<accession>A0ABN0BZ80</accession>